<dbReference type="EMBL" id="ML213604">
    <property type="protein sequence ID" value="TFK38284.1"/>
    <property type="molecule type" value="Genomic_DNA"/>
</dbReference>
<evidence type="ECO:0000313" key="2">
    <source>
        <dbReference type="Proteomes" id="UP000308652"/>
    </source>
</evidence>
<sequence>MDGKMLPLNFQCSLSEISKHKLLCVSFVETLIQLINPINCTRRTRGSISNNHYLGFYMQRTSLYNDLIADENTPALKRCNFGASPGRHQRGNAARGGLDYTMNYQKKIKGVMRSDGASCDGGRSQTLEISRSTISTAGKYGVNYFIKAIV</sequence>
<gene>
    <name evidence="1" type="ORF">BDQ12DRAFT_127473</name>
</gene>
<keyword evidence="2" id="KW-1185">Reference proteome</keyword>
<evidence type="ECO:0000313" key="1">
    <source>
        <dbReference type="EMBL" id="TFK38284.1"/>
    </source>
</evidence>
<accession>A0A5C3LYU1</accession>
<proteinExistence type="predicted"/>
<organism evidence="1 2">
    <name type="scientific">Crucibulum laeve</name>
    <dbReference type="NCBI Taxonomy" id="68775"/>
    <lineage>
        <taxon>Eukaryota</taxon>
        <taxon>Fungi</taxon>
        <taxon>Dikarya</taxon>
        <taxon>Basidiomycota</taxon>
        <taxon>Agaricomycotina</taxon>
        <taxon>Agaricomycetes</taxon>
        <taxon>Agaricomycetidae</taxon>
        <taxon>Agaricales</taxon>
        <taxon>Agaricineae</taxon>
        <taxon>Nidulariaceae</taxon>
        <taxon>Crucibulum</taxon>
    </lineage>
</organism>
<protein>
    <submittedName>
        <fullName evidence="1">Uncharacterized protein</fullName>
    </submittedName>
</protein>
<reference evidence="1 2" key="1">
    <citation type="journal article" date="2019" name="Nat. Ecol. Evol.">
        <title>Megaphylogeny resolves global patterns of mushroom evolution.</title>
        <authorList>
            <person name="Varga T."/>
            <person name="Krizsan K."/>
            <person name="Foldi C."/>
            <person name="Dima B."/>
            <person name="Sanchez-Garcia M."/>
            <person name="Sanchez-Ramirez S."/>
            <person name="Szollosi G.J."/>
            <person name="Szarkandi J.G."/>
            <person name="Papp V."/>
            <person name="Albert L."/>
            <person name="Andreopoulos W."/>
            <person name="Angelini C."/>
            <person name="Antonin V."/>
            <person name="Barry K.W."/>
            <person name="Bougher N.L."/>
            <person name="Buchanan P."/>
            <person name="Buyck B."/>
            <person name="Bense V."/>
            <person name="Catcheside P."/>
            <person name="Chovatia M."/>
            <person name="Cooper J."/>
            <person name="Damon W."/>
            <person name="Desjardin D."/>
            <person name="Finy P."/>
            <person name="Geml J."/>
            <person name="Haridas S."/>
            <person name="Hughes K."/>
            <person name="Justo A."/>
            <person name="Karasinski D."/>
            <person name="Kautmanova I."/>
            <person name="Kiss B."/>
            <person name="Kocsube S."/>
            <person name="Kotiranta H."/>
            <person name="LaButti K.M."/>
            <person name="Lechner B.E."/>
            <person name="Liimatainen K."/>
            <person name="Lipzen A."/>
            <person name="Lukacs Z."/>
            <person name="Mihaltcheva S."/>
            <person name="Morgado L.N."/>
            <person name="Niskanen T."/>
            <person name="Noordeloos M.E."/>
            <person name="Ohm R.A."/>
            <person name="Ortiz-Santana B."/>
            <person name="Ovrebo C."/>
            <person name="Racz N."/>
            <person name="Riley R."/>
            <person name="Savchenko A."/>
            <person name="Shiryaev A."/>
            <person name="Soop K."/>
            <person name="Spirin V."/>
            <person name="Szebenyi C."/>
            <person name="Tomsovsky M."/>
            <person name="Tulloss R.E."/>
            <person name="Uehling J."/>
            <person name="Grigoriev I.V."/>
            <person name="Vagvolgyi C."/>
            <person name="Papp T."/>
            <person name="Martin F.M."/>
            <person name="Miettinen O."/>
            <person name="Hibbett D.S."/>
            <person name="Nagy L.G."/>
        </authorList>
    </citation>
    <scope>NUCLEOTIDE SEQUENCE [LARGE SCALE GENOMIC DNA]</scope>
    <source>
        <strain evidence="1 2">CBS 166.37</strain>
    </source>
</reference>
<dbReference type="Proteomes" id="UP000308652">
    <property type="component" value="Unassembled WGS sequence"/>
</dbReference>
<dbReference type="AlphaFoldDB" id="A0A5C3LYU1"/>
<name>A0A5C3LYU1_9AGAR</name>